<feature type="region of interest" description="Disordered" evidence="1">
    <location>
        <begin position="1"/>
        <end position="21"/>
    </location>
</feature>
<dbReference type="EMBL" id="ASHM01253740">
    <property type="protein sequence ID" value="PNX69617.1"/>
    <property type="molecule type" value="Genomic_DNA"/>
</dbReference>
<dbReference type="Proteomes" id="UP000236291">
    <property type="component" value="Unassembled WGS sequence"/>
</dbReference>
<feature type="non-terminal residue" evidence="2">
    <location>
        <position position="1"/>
    </location>
</feature>
<accession>A0A2K3KTJ7</accession>
<proteinExistence type="predicted"/>
<reference evidence="2 3" key="1">
    <citation type="journal article" date="2014" name="Am. J. Bot.">
        <title>Genome assembly and annotation for red clover (Trifolium pratense; Fabaceae).</title>
        <authorList>
            <person name="Istvanek J."/>
            <person name="Jaros M."/>
            <person name="Krenek A."/>
            <person name="Repkova J."/>
        </authorList>
    </citation>
    <scope>NUCLEOTIDE SEQUENCE [LARGE SCALE GENOMIC DNA]</scope>
    <source>
        <strain evidence="3">cv. Tatra</strain>
        <tissue evidence="2">Young leaves</tissue>
    </source>
</reference>
<dbReference type="AlphaFoldDB" id="A0A2K3KTJ7"/>
<evidence type="ECO:0000256" key="1">
    <source>
        <dbReference type="SAM" id="MobiDB-lite"/>
    </source>
</evidence>
<sequence>PTEGDKVGPTEGEQVTDKGKGVRIDDDVIDDWINEVEYEEDSEDSALRIHFDDSEEDCLLEDNFETVV</sequence>
<reference evidence="2 3" key="2">
    <citation type="journal article" date="2017" name="Front. Plant Sci.">
        <title>Gene Classification and Mining of Molecular Markers Useful in Red Clover (Trifolium pratense) Breeding.</title>
        <authorList>
            <person name="Istvanek J."/>
            <person name="Dluhosova J."/>
            <person name="Dluhos P."/>
            <person name="Patkova L."/>
            <person name="Nedelnik J."/>
            <person name="Repkova J."/>
        </authorList>
    </citation>
    <scope>NUCLEOTIDE SEQUENCE [LARGE SCALE GENOMIC DNA]</scope>
    <source>
        <strain evidence="3">cv. Tatra</strain>
        <tissue evidence="2">Young leaves</tissue>
    </source>
</reference>
<evidence type="ECO:0000313" key="3">
    <source>
        <dbReference type="Proteomes" id="UP000236291"/>
    </source>
</evidence>
<comment type="caution">
    <text evidence="2">The sequence shown here is derived from an EMBL/GenBank/DDBJ whole genome shotgun (WGS) entry which is preliminary data.</text>
</comment>
<organism evidence="2 3">
    <name type="scientific">Trifolium pratense</name>
    <name type="common">Red clover</name>
    <dbReference type="NCBI Taxonomy" id="57577"/>
    <lineage>
        <taxon>Eukaryota</taxon>
        <taxon>Viridiplantae</taxon>
        <taxon>Streptophyta</taxon>
        <taxon>Embryophyta</taxon>
        <taxon>Tracheophyta</taxon>
        <taxon>Spermatophyta</taxon>
        <taxon>Magnoliopsida</taxon>
        <taxon>eudicotyledons</taxon>
        <taxon>Gunneridae</taxon>
        <taxon>Pentapetalae</taxon>
        <taxon>rosids</taxon>
        <taxon>fabids</taxon>
        <taxon>Fabales</taxon>
        <taxon>Fabaceae</taxon>
        <taxon>Papilionoideae</taxon>
        <taxon>50 kb inversion clade</taxon>
        <taxon>NPAAA clade</taxon>
        <taxon>Hologalegina</taxon>
        <taxon>IRL clade</taxon>
        <taxon>Trifolieae</taxon>
        <taxon>Trifolium</taxon>
    </lineage>
</organism>
<protein>
    <submittedName>
        <fullName evidence="2">Uncharacterized protein</fullName>
    </submittedName>
</protein>
<evidence type="ECO:0000313" key="2">
    <source>
        <dbReference type="EMBL" id="PNX69617.1"/>
    </source>
</evidence>
<feature type="non-terminal residue" evidence="2">
    <location>
        <position position="68"/>
    </location>
</feature>
<name>A0A2K3KTJ7_TRIPR</name>
<gene>
    <name evidence="2" type="ORF">L195_g064515</name>
</gene>